<dbReference type="FunFam" id="2.60.40.10:FF:000495">
    <property type="entry name" value="Periplasmic beta-glucosidase"/>
    <property type="match status" value="1"/>
</dbReference>
<dbReference type="EMBL" id="LT629749">
    <property type="protein sequence ID" value="SDR71725.1"/>
    <property type="molecule type" value="Genomic_DNA"/>
</dbReference>
<dbReference type="AlphaFoldDB" id="A0A1H1LCG9"/>
<dbReference type="SUPFAM" id="SSF52279">
    <property type="entry name" value="Beta-D-glucan exohydrolase, C-terminal domain"/>
    <property type="match status" value="1"/>
</dbReference>
<dbReference type="Gene3D" id="3.20.20.300">
    <property type="entry name" value="Glycoside hydrolase, family 3, N-terminal domain"/>
    <property type="match status" value="1"/>
</dbReference>
<protein>
    <recommendedName>
        <fullName evidence="5">Exo-alpha-(1-&gt;6)-L-arabinopyranosidase</fullName>
    </recommendedName>
</protein>
<accession>A0A1H1LCG9</accession>
<dbReference type="GO" id="GO:0008422">
    <property type="term" value="F:beta-glucosidase activity"/>
    <property type="evidence" value="ECO:0007669"/>
    <property type="project" value="UniProtKB-ARBA"/>
</dbReference>
<dbReference type="Pfam" id="PF01915">
    <property type="entry name" value="Glyco_hydro_3_C"/>
    <property type="match status" value="1"/>
</dbReference>
<dbReference type="Gene3D" id="2.60.40.10">
    <property type="entry name" value="Immunoglobulins"/>
    <property type="match status" value="1"/>
</dbReference>
<comment type="function">
    <text evidence="4">Catalyzes the hydrolysis of a non-reducing terminal alpha-L-arabinopyranosidic linkage in ginsenoside Rb2 (alpha-L-arabinopyranosyl-(1-&gt;6)-alpha-D-glucopyranosyl) to release alpha-D-glucopyranosyl (Rd). It is not able to hydrolyze alpha-L-arabinofuranosyl-(1-&gt;6)-alpha-D-glucopyranosyl (Rc).</text>
</comment>
<dbReference type="RefSeq" id="WP_091408853.1">
    <property type="nucleotide sequence ID" value="NZ_LT629749.1"/>
</dbReference>
<evidence type="ECO:0000256" key="6">
    <source>
        <dbReference type="RuleBase" id="RU361161"/>
    </source>
</evidence>
<dbReference type="SUPFAM" id="SSF51445">
    <property type="entry name" value="(Trans)glycosidases"/>
    <property type="match status" value="1"/>
</dbReference>
<dbReference type="InterPro" id="IPR036962">
    <property type="entry name" value="Glyco_hydro_3_N_sf"/>
</dbReference>
<dbReference type="SMART" id="SM01217">
    <property type="entry name" value="Fn3_like"/>
    <property type="match status" value="1"/>
</dbReference>
<keyword evidence="2 6" id="KW-0378">Hydrolase</keyword>
<dbReference type="STRING" id="546871.SAMN04488543_0184"/>
<keyword evidence="9" id="KW-1185">Reference proteome</keyword>
<organism evidence="8 9">
    <name type="scientific">Friedmanniella luteola</name>
    <dbReference type="NCBI Taxonomy" id="546871"/>
    <lineage>
        <taxon>Bacteria</taxon>
        <taxon>Bacillati</taxon>
        <taxon>Actinomycetota</taxon>
        <taxon>Actinomycetes</taxon>
        <taxon>Propionibacteriales</taxon>
        <taxon>Nocardioidaceae</taxon>
        <taxon>Friedmanniella</taxon>
    </lineage>
</organism>
<proteinExistence type="inferred from homology"/>
<dbReference type="PANTHER" id="PTHR42715:SF10">
    <property type="entry name" value="BETA-GLUCOSIDASE"/>
    <property type="match status" value="1"/>
</dbReference>
<dbReference type="InterPro" id="IPR001764">
    <property type="entry name" value="Glyco_hydro_3_N"/>
</dbReference>
<keyword evidence="3" id="KW-0119">Carbohydrate metabolism</keyword>
<dbReference type="InterPro" id="IPR050288">
    <property type="entry name" value="Cellulose_deg_GH3"/>
</dbReference>
<evidence type="ECO:0000256" key="1">
    <source>
        <dbReference type="ARBA" id="ARBA00005336"/>
    </source>
</evidence>
<dbReference type="PRINTS" id="PR00133">
    <property type="entry name" value="GLHYDRLASE3"/>
</dbReference>
<keyword evidence="6" id="KW-0326">Glycosidase</keyword>
<dbReference type="Proteomes" id="UP000199092">
    <property type="component" value="Chromosome I"/>
</dbReference>
<dbReference type="PANTHER" id="PTHR42715">
    <property type="entry name" value="BETA-GLUCOSIDASE"/>
    <property type="match status" value="1"/>
</dbReference>
<dbReference type="GO" id="GO:0005975">
    <property type="term" value="P:carbohydrate metabolic process"/>
    <property type="evidence" value="ECO:0007669"/>
    <property type="project" value="InterPro"/>
</dbReference>
<dbReference type="Gene3D" id="3.40.50.1700">
    <property type="entry name" value="Glycoside hydrolase family 3 C-terminal domain"/>
    <property type="match status" value="1"/>
</dbReference>
<dbReference type="InterPro" id="IPR002772">
    <property type="entry name" value="Glyco_hydro_3_C"/>
</dbReference>
<evidence type="ECO:0000313" key="9">
    <source>
        <dbReference type="Proteomes" id="UP000199092"/>
    </source>
</evidence>
<gene>
    <name evidence="8" type="ORF">SAMN04488543_0184</name>
</gene>
<dbReference type="PROSITE" id="PS00775">
    <property type="entry name" value="GLYCOSYL_HYDROL_F3"/>
    <property type="match status" value="1"/>
</dbReference>
<dbReference type="Pfam" id="PF14310">
    <property type="entry name" value="Fn3-like"/>
    <property type="match status" value="1"/>
</dbReference>
<dbReference type="OrthoDB" id="9803863at2"/>
<evidence type="ECO:0000256" key="4">
    <source>
        <dbReference type="ARBA" id="ARBA00058905"/>
    </source>
</evidence>
<evidence type="ECO:0000256" key="5">
    <source>
        <dbReference type="ARBA" id="ARBA00074219"/>
    </source>
</evidence>
<reference evidence="8 9" key="1">
    <citation type="submission" date="2016-10" db="EMBL/GenBank/DDBJ databases">
        <authorList>
            <person name="de Groot N.N."/>
        </authorList>
    </citation>
    <scope>NUCLEOTIDE SEQUENCE [LARGE SCALE GENOMIC DNA]</scope>
    <source>
        <strain evidence="8 9">DSM 21741</strain>
    </source>
</reference>
<dbReference type="InterPro" id="IPR036881">
    <property type="entry name" value="Glyco_hydro_3_C_sf"/>
</dbReference>
<dbReference type="InterPro" id="IPR019800">
    <property type="entry name" value="Glyco_hydro_3_AS"/>
</dbReference>
<sequence>MTLDIDHLLTELTLEEKASLTSGSGFWYTAPVERLGIPRIMVSDGPHGLRAQPGEGDHVGLGGSLPATCFPTASAIASAWNPELLHRVGRALAQEARACNLSVILGPGVNMKRSPLCGRNFEYFSEDPFLAGELAVGIVDGIQSRGVGTSVKHYAANNQETDRLRVDAQIDERTLREIYLPAFERVVTASQPWTIMCSYNKVNGRSASENPWLLQTVLRDEFGFEGLVVSDWGAVYHRVPALLAGLDLEMPPALGRSPEEVVAAVQAGEVPTEVLDARVRTVLELVAKGMPVLDVDESFDADAHHALAREAAAESIVLLKNDGLLPLAAGTSVAVVGEFARTPRYQGAGSSQVNPTRVDTLLDELRAGHGDVTFAAGYGIGETADDDALRAEAEQVAAAADTVVMVIGLPGADESEGFDRTHLDLPANQRAALAAVAAVNPDVVVVLVNGSTVVLGDVVPHARALVEAWLGGQAAAGGIADVLTGAVNPSGRLAETIPHRLEDNSSYLNFPGDSQVVRYGEGLFIGYRGYDKTRTDVAFPFGFGLSYTSFALSDLTVATAGSVEAGDLSATVTVTVTNTGDRDGAEVVQVYVQDEESTVSRPLRELKGFTKVVLAAGASETVSVALDQRSFSFWSSRLGRWAVEAGTFVIGVGPSSRDLPLSETVTIDAPRLASPLTRDSTLEEWMGDPVGRRLVEGEIAGGQAAVVLDEELLTVIGNMPMSTLASFGGMSLDHDALDRITEQWQQEVPTTSHQIRSTKA</sequence>
<dbReference type="InterPro" id="IPR013783">
    <property type="entry name" value="Ig-like_fold"/>
</dbReference>
<evidence type="ECO:0000256" key="3">
    <source>
        <dbReference type="ARBA" id="ARBA00023277"/>
    </source>
</evidence>
<feature type="domain" description="Fibronectin type III-like" evidence="7">
    <location>
        <begin position="586"/>
        <end position="656"/>
    </location>
</feature>
<evidence type="ECO:0000256" key="2">
    <source>
        <dbReference type="ARBA" id="ARBA00022801"/>
    </source>
</evidence>
<evidence type="ECO:0000259" key="7">
    <source>
        <dbReference type="SMART" id="SM01217"/>
    </source>
</evidence>
<dbReference type="Pfam" id="PF00933">
    <property type="entry name" value="Glyco_hydro_3"/>
    <property type="match status" value="1"/>
</dbReference>
<dbReference type="InterPro" id="IPR017853">
    <property type="entry name" value="GH"/>
</dbReference>
<name>A0A1H1LCG9_9ACTN</name>
<comment type="similarity">
    <text evidence="1 6">Belongs to the glycosyl hydrolase 3 family.</text>
</comment>
<evidence type="ECO:0000313" key="8">
    <source>
        <dbReference type="EMBL" id="SDR71725.1"/>
    </source>
</evidence>
<dbReference type="InterPro" id="IPR026891">
    <property type="entry name" value="Fn3-like"/>
</dbReference>